<dbReference type="Pfam" id="PF08344">
    <property type="entry name" value="TRP_2"/>
    <property type="match status" value="1"/>
</dbReference>
<feature type="transmembrane region" description="Helical" evidence="5">
    <location>
        <begin position="565"/>
        <end position="587"/>
    </location>
</feature>
<dbReference type="PRINTS" id="PR01097">
    <property type="entry name" value="TRNSRECEPTRP"/>
</dbReference>
<name>A0A0H5S5R9_BRUMA</name>
<evidence type="ECO:0000259" key="6">
    <source>
        <dbReference type="SMART" id="SM01420"/>
    </source>
</evidence>
<feature type="transmembrane region" description="Helical" evidence="5">
    <location>
        <begin position="354"/>
        <end position="372"/>
    </location>
</feature>
<reference evidence="7" key="2">
    <citation type="submission" date="2012-12" db="EMBL/GenBank/DDBJ databases">
        <authorList>
            <person name="Gao Y.W."/>
            <person name="Fan S.T."/>
            <person name="Sun H.T."/>
            <person name="Wang Z."/>
            <person name="Gao X.L."/>
            <person name="Li Y.G."/>
            <person name="Wang T.C."/>
            <person name="Zhang K."/>
            <person name="Xu W.W."/>
            <person name="Yu Z.J."/>
            <person name="Xia X.Z."/>
        </authorList>
    </citation>
    <scope>NUCLEOTIDE SEQUENCE</scope>
    <source>
        <strain evidence="7">FR3</strain>
    </source>
</reference>
<evidence type="ECO:0000256" key="4">
    <source>
        <dbReference type="ARBA" id="ARBA00023303"/>
    </source>
</evidence>
<organism evidence="7">
    <name type="scientific">Brugia malayi</name>
    <name type="common">Filarial nematode worm</name>
    <dbReference type="NCBI Taxonomy" id="6279"/>
    <lineage>
        <taxon>Eukaryota</taxon>
        <taxon>Metazoa</taxon>
        <taxon>Ecdysozoa</taxon>
        <taxon>Nematoda</taxon>
        <taxon>Chromadorea</taxon>
        <taxon>Rhabditida</taxon>
        <taxon>Spirurina</taxon>
        <taxon>Spiruromorpha</taxon>
        <taxon>Filarioidea</taxon>
        <taxon>Onchocercidae</taxon>
        <taxon>Brugia</taxon>
    </lineage>
</organism>
<evidence type="ECO:0000313" key="7">
    <source>
        <dbReference type="EMBL" id="CRZ23732.1"/>
    </source>
</evidence>
<evidence type="ECO:0000256" key="1">
    <source>
        <dbReference type="ARBA" id="ARBA00022448"/>
    </source>
</evidence>
<dbReference type="SMART" id="SM01420">
    <property type="entry name" value="TRP_2"/>
    <property type="match status" value="1"/>
</dbReference>
<keyword evidence="5" id="KW-1133">Transmembrane helix</keyword>
<dbReference type="GO" id="GO:0007338">
    <property type="term" value="P:single fertilization"/>
    <property type="evidence" value="ECO:0007669"/>
    <property type="project" value="EnsemblMetazoa"/>
</dbReference>
<dbReference type="GO" id="GO:0031410">
    <property type="term" value="C:cytoplasmic vesicle"/>
    <property type="evidence" value="ECO:0007669"/>
    <property type="project" value="EnsemblMetazoa"/>
</dbReference>
<evidence type="ECO:0000256" key="3">
    <source>
        <dbReference type="ARBA" id="ARBA00023065"/>
    </source>
</evidence>
<keyword evidence="5" id="KW-0472">Membrane</keyword>
<keyword evidence="5" id="KW-0812">Transmembrane</keyword>
<dbReference type="GO" id="GO:0034703">
    <property type="term" value="C:cation channel complex"/>
    <property type="evidence" value="ECO:0007669"/>
    <property type="project" value="TreeGrafter"/>
</dbReference>
<dbReference type="GO" id="GO:0031260">
    <property type="term" value="C:pseudopodium membrane"/>
    <property type="evidence" value="ECO:0007669"/>
    <property type="project" value="EnsemblMetazoa"/>
</dbReference>
<protein>
    <submittedName>
        <fullName evidence="7">BMA-SPE-41</fullName>
    </submittedName>
</protein>
<feature type="transmembrane region" description="Helical" evidence="5">
    <location>
        <begin position="477"/>
        <end position="495"/>
    </location>
</feature>
<keyword evidence="1" id="KW-0813">Transport</keyword>
<dbReference type="WormBase" id="Bm4719">
    <property type="protein sequence ID" value="BM49253"/>
    <property type="gene ID" value="WBGene00224980"/>
    <property type="gene designation" value="Bma-spe-41"/>
</dbReference>
<dbReference type="OMA" id="LLEPWNM"/>
<dbReference type="InterPro" id="IPR013555">
    <property type="entry name" value="TRP_dom"/>
</dbReference>
<gene>
    <name evidence="8" type="primary">bma-spe-41</name>
    <name evidence="7" type="synonym">Bma-spe-41</name>
    <name evidence="8" type="synonym">bma-spe-41.2</name>
    <name evidence="8" type="ORF">Bm4719</name>
    <name evidence="7" type="ORF">BM_Bm4719</name>
</gene>
<evidence type="ECO:0000313" key="8">
    <source>
        <dbReference type="WormBase" id="Bm4719"/>
    </source>
</evidence>
<feature type="transmembrane region" description="Helical" evidence="5">
    <location>
        <begin position="438"/>
        <end position="457"/>
    </location>
</feature>
<feature type="transmembrane region" description="Helical" evidence="5">
    <location>
        <begin position="516"/>
        <end position="535"/>
    </location>
</feature>
<keyword evidence="3" id="KW-0406">Ion transport</keyword>
<dbReference type="PANTHER" id="PTHR10117:SF50">
    <property type="entry name" value="ANK_REP_REGION DOMAIN-CONTAINING PROTEIN"/>
    <property type="match status" value="1"/>
</dbReference>
<proteinExistence type="predicted"/>
<feature type="transmembrane region" description="Helical" evidence="5">
    <location>
        <begin position="398"/>
        <end position="417"/>
    </location>
</feature>
<dbReference type="EMBL" id="LN856914">
    <property type="protein sequence ID" value="CRZ23732.1"/>
    <property type="molecule type" value="Genomic_DNA"/>
</dbReference>
<dbReference type="SUPFAM" id="SSF48403">
    <property type="entry name" value="Ankyrin repeat"/>
    <property type="match status" value="1"/>
</dbReference>
<keyword evidence="2" id="KW-0677">Repeat</keyword>
<dbReference type="GO" id="GO:0015279">
    <property type="term" value="F:store-operated calcium channel activity"/>
    <property type="evidence" value="ECO:0007669"/>
    <property type="project" value="EnsemblMetazoa"/>
</dbReference>
<dbReference type="GO" id="GO:0051480">
    <property type="term" value="P:regulation of cytosolic calcium ion concentration"/>
    <property type="evidence" value="ECO:0007669"/>
    <property type="project" value="TreeGrafter"/>
</dbReference>
<feature type="domain" description="Transient receptor ion channel" evidence="6">
    <location>
        <begin position="198"/>
        <end position="258"/>
    </location>
</feature>
<evidence type="ECO:0000256" key="2">
    <source>
        <dbReference type="ARBA" id="ARBA00022737"/>
    </source>
</evidence>
<dbReference type="InterPro" id="IPR036770">
    <property type="entry name" value="Ankyrin_rpt-contain_sf"/>
</dbReference>
<evidence type="ECO:0000256" key="5">
    <source>
        <dbReference type="SAM" id="Phobius"/>
    </source>
</evidence>
<reference evidence="7" key="1">
    <citation type="journal article" date="2007" name="Science">
        <title>Draft genome of the filarial nematode parasite Brugia malayi.</title>
        <authorList>
            <person name="Ghedin E."/>
            <person name="Wang S."/>
            <person name="Spiro D."/>
            <person name="Caler E."/>
            <person name="Zhao Q."/>
            <person name="Crabtree J."/>
            <person name="Allen J.E."/>
            <person name="Delcher A.L."/>
            <person name="Guiliano D.B."/>
            <person name="Miranda-Saavedra D."/>
            <person name="Angiuoli S.V."/>
            <person name="Creasy T."/>
            <person name="Amedeo P."/>
            <person name="Haas B."/>
            <person name="El-Sayed N.M."/>
            <person name="Wortman J.R."/>
            <person name="Feldblyum T."/>
            <person name="Tallon L."/>
            <person name="Schatz M."/>
            <person name="Shumway M."/>
            <person name="Koo H."/>
            <person name="Salzberg S.L."/>
            <person name="Schobel S."/>
            <person name="Pertea M."/>
            <person name="Pop M."/>
            <person name="White O."/>
            <person name="Barton G.J."/>
            <person name="Carlow C.K."/>
            <person name="Crawford M.J."/>
            <person name="Daub J."/>
            <person name="Dimmic M.W."/>
            <person name="Estes C.F."/>
            <person name="Foster J.M."/>
            <person name="Ganatra M."/>
            <person name="Gregory W.F."/>
            <person name="Johnson N.M."/>
            <person name="Jin J."/>
            <person name="Komuniecki R."/>
            <person name="Korf I."/>
            <person name="Kumar S."/>
            <person name="Laney S."/>
            <person name="Li B.W."/>
            <person name="Li W."/>
            <person name="Lindblom T.H."/>
            <person name="Lustigman S."/>
            <person name="Ma D."/>
            <person name="Maina C.V."/>
            <person name="Martin D.M."/>
            <person name="McCarter J.P."/>
            <person name="McReynolds L."/>
            <person name="Mitreva M."/>
            <person name="Nutman T.B."/>
            <person name="Parkinson J."/>
            <person name="Peregrin-Alvarez J.M."/>
            <person name="Poole C."/>
            <person name="Ren Q."/>
            <person name="Saunders L."/>
            <person name="Sluder A.E."/>
            <person name="Smith K."/>
            <person name="Stanke M."/>
            <person name="Unnasch T.R."/>
            <person name="Ware J."/>
            <person name="Wei A.D."/>
            <person name="Weil G."/>
            <person name="Williams D.J."/>
            <person name="Zhang Y."/>
            <person name="Williams S.A."/>
            <person name="Fraser-Liggett C."/>
            <person name="Slatko B."/>
            <person name="Blaxter M.L."/>
            <person name="Scott A.L."/>
        </authorList>
    </citation>
    <scope>NUCLEOTIDE SEQUENCE</scope>
    <source>
        <strain evidence="7">FR3</strain>
    </source>
</reference>
<dbReference type="AlphaFoldDB" id="A0A0H5S5R9"/>
<keyword evidence="4" id="KW-0407">Ion channel</keyword>
<dbReference type="InterPro" id="IPR002153">
    <property type="entry name" value="TRPC_channel"/>
</dbReference>
<dbReference type="PANTHER" id="PTHR10117">
    <property type="entry name" value="TRANSIENT RECEPTOR POTENTIAL CHANNEL"/>
    <property type="match status" value="1"/>
</dbReference>
<feature type="transmembrane region" description="Helical" evidence="5">
    <location>
        <begin position="165"/>
        <end position="185"/>
    </location>
</feature>
<accession>A0A0H5S5R9</accession>
<sequence>MKLKLKNNVYHFQNYCQTVDISRNRKYKFDAKIMKEVNAAAMNHCLDEVPNLPALNISYDGRVEWNPTKSMDATIHQFRSAVLSANVRIIKQILKDLHNLAPGQIERLIALLINRTSVEPTKEALMTAICIGSRPLVEFILSLFMEYPGEERNGCRKSKSFPVHMTPLMLACICNNFAIVQCLLLRKHYMQLPHRPDCHCDECLRSAHCMENSIILLDTYRAISSESFLWLACTDPLLAAFNLAVDLQVCEEMEKEHKVAYRNLRHNVMTFAVKIAEQCWTTEEIHVLLSRKVGSPLADCELRFPRIQLALKAHMKPFLSLLGIQATIEGHWHGMWTDSGKFKCQDLSRKFRHFICYPILALLHAISAGSYIETFKYPLARTGEQSSERSLVNSNLRLILESYVYLYVYGMAVIHYIEFASKGFMTFYNVWWRWFDLILIWLFSGSFFCFIMTAATIHQDGLKQLHRRHWVYYDFSIIYDIYFGTASIMALWRLLYYFQLQRNIGSTVVSTMRKNFIKNIGITFRNLYWSFYGYLAPWDYKLVVGNAGPNQEPIEHPLTNYAGEITIAIFHIAVVITLLNLMISMLVRTADTVLKNEDQEWKFTRCQIYSEYFDWFTAIPPPFNLIYNTTCGLYRLFSNKFKFVYPDLWIPVQIWNPSVNDVIEQDFLYLKLMRLLFERYRFAEEYHYQTAMKDDADRFIYKEKHTRPLLSFMNSPPISHKMITY</sequence>
<dbReference type="GO" id="GO:0070679">
    <property type="term" value="F:inositol 1,4,5 trisphosphate binding"/>
    <property type="evidence" value="ECO:0007669"/>
    <property type="project" value="TreeGrafter"/>
</dbReference>